<keyword evidence="7 11" id="KW-0274">FAD</keyword>
<dbReference type="RefSeq" id="WP_201104223.1">
    <property type="nucleotide sequence ID" value="NZ_CP067977.1"/>
</dbReference>
<keyword evidence="4 11" id="KW-0285">Flavoprotein</keyword>
<dbReference type="SUPFAM" id="SSF143631">
    <property type="entry name" value="ApbE-like"/>
    <property type="match status" value="1"/>
</dbReference>
<evidence type="ECO:0000256" key="6">
    <source>
        <dbReference type="ARBA" id="ARBA00022723"/>
    </source>
</evidence>
<evidence type="ECO:0000256" key="7">
    <source>
        <dbReference type="ARBA" id="ARBA00022827"/>
    </source>
</evidence>
<evidence type="ECO:0000256" key="9">
    <source>
        <dbReference type="ARBA" id="ARBA00031306"/>
    </source>
</evidence>
<evidence type="ECO:0000256" key="11">
    <source>
        <dbReference type="PIRNR" id="PIRNR006268"/>
    </source>
</evidence>
<evidence type="ECO:0000313" key="12">
    <source>
        <dbReference type="EMBL" id="QQQ19797.1"/>
    </source>
</evidence>
<name>A0ABX7BQC1_9CAUL</name>
<dbReference type="Gene3D" id="3.10.520.10">
    <property type="entry name" value="ApbE-like domains"/>
    <property type="match status" value="1"/>
</dbReference>
<evidence type="ECO:0000256" key="5">
    <source>
        <dbReference type="ARBA" id="ARBA00022679"/>
    </source>
</evidence>
<dbReference type="Proteomes" id="UP000595448">
    <property type="component" value="Chromosome"/>
</dbReference>
<dbReference type="Pfam" id="PF02424">
    <property type="entry name" value="ApbE"/>
    <property type="match status" value="1"/>
</dbReference>
<evidence type="ECO:0000313" key="13">
    <source>
        <dbReference type="Proteomes" id="UP000595448"/>
    </source>
</evidence>
<keyword evidence="13" id="KW-1185">Reference proteome</keyword>
<dbReference type="PIRSF" id="PIRSF006268">
    <property type="entry name" value="ApbE"/>
    <property type="match status" value="1"/>
</dbReference>
<dbReference type="PANTHER" id="PTHR30040">
    <property type="entry name" value="THIAMINE BIOSYNTHESIS LIPOPROTEIN APBE"/>
    <property type="match status" value="1"/>
</dbReference>
<accession>A0ABX7BQC1</accession>
<evidence type="ECO:0000256" key="8">
    <source>
        <dbReference type="ARBA" id="ARBA00022842"/>
    </source>
</evidence>
<evidence type="ECO:0000256" key="1">
    <source>
        <dbReference type="ARBA" id="ARBA00001946"/>
    </source>
</evidence>
<gene>
    <name evidence="12" type="ORF">JIP62_06850</name>
</gene>
<comment type="catalytic activity">
    <reaction evidence="10 11">
        <text>L-threonyl-[protein] + FAD = FMN-L-threonyl-[protein] + AMP + H(+)</text>
        <dbReference type="Rhea" id="RHEA:36847"/>
        <dbReference type="Rhea" id="RHEA-COMP:11060"/>
        <dbReference type="Rhea" id="RHEA-COMP:11061"/>
        <dbReference type="ChEBI" id="CHEBI:15378"/>
        <dbReference type="ChEBI" id="CHEBI:30013"/>
        <dbReference type="ChEBI" id="CHEBI:57692"/>
        <dbReference type="ChEBI" id="CHEBI:74257"/>
        <dbReference type="ChEBI" id="CHEBI:456215"/>
        <dbReference type="EC" id="2.7.1.180"/>
    </reaction>
</comment>
<evidence type="ECO:0000256" key="3">
    <source>
        <dbReference type="ARBA" id="ARBA00016337"/>
    </source>
</evidence>
<evidence type="ECO:0000256" key="2">
    <source>
        <dbReference type="ARBA" id="ARBA00011955"/>
    </source>
</evidence>
<evidence type="ECO:0000256" key="4">
    <source>
        <dbReference type="ARBA" id="ARBA00022630"/>
    </source>
</evidence>
<keyword evidence="8 11" id="KW-0460">Magnesium</keyword>
<proteinExistence type="inferred from homology"/>
<dbReference type="PANTHER" id="PTHR30040:SF2">
    <property type="entry name" value="FAD:PROTEIN FMN TRANSFERASE"/>
    <property type="match status" value="1"/>
</dbReference>
<comment type="cofactor">
    <cofactor evidence="1">
        <name>Mg(2+)</name>
        <dbReference type="ChEBI" id="CHEBI:18420"/>
    </cofactor>
</comment>
<comment type="similarity">
    <text evidence="11">Belongs to the ApbE family.</text>
</comment>
<reference evidence="12 13" key="1">
    <citation type="submission" date="2021-01" db="EMBL/GenBank/DDBJ databases">
        <title>Brevundimonas vitis sp. nov., an bacterium isolated from grape (Vitis vinifera).</title>
        <authorList>
            <person name="Jiang L."/>
            <person name="Lee J."/>
        </authorList>
    </citation>
    <scope>NUCLEOTIDE SEQUENCE [LARGE SCALE GENOMIC DNA]</scope>
    <source>
        <strain evidence="12 13">GRTSA-9</strain>
    </source>
</reference>
<keyword evidence="6 11" id="KW-0479">Metal-binding</keyword>
<dbReference type="GO" id="GO:0016740">
    <property type="term" value="F:transferase activity"/>
    <property type="evidence" value="ECO:0007669"/>
    <property type="project" value="UniProtKB-KW"/>
</dbReference>
<organism evidence="12 13">
    <name type="scientific">Brevundimonas vitisensis</name>
    <dbReference type="NCBI Taxonomy" id="2800818"/>
    <lineage>
        <taxon>Bacteria</taxon>
        <taxon>Pseudomonadati</taxon>
        <taxon>Pseudomonadota</taxon>
        <taxon>Alphaproteobacteria</taxon>
        <taxon>Caulobacterales</taxon>
        <taxon>Caulobacteraceae</taxon>
        <taxon>Brevundimonas</taxon>
    </lineage>
</organism>
<dbReference type="InterPro" id="IPR003374">
    <property type="entry name" value="ApbE-like_sf"/>
</dbReference>
<dbReference type="EC" id="2.7.1.180" evidence="2 11"/>
<dbReference type="EMBL" id="CP067977">
    <property type="protein sequence ID" value="QQQ19797.1"/>
    <property type="molecule type" value="Genomic_DNA"/>
</dbReference>
<sequence length="330" mass="35104">MRTAPQRPPSDLVWSLQGQTMGTTWSARVVPAPGSDQAALQAAIEAELTTVVNLFSHWEPRSELSRFNNAPAGVWAVSQGFWDLLTASLDIADDTDGAVDPTLGAVVDLWGFGPPGPRPANDPVPSDEAIAAALSVSGFQALRLNRDARGVMQPGGMRLDLSAIAKGHAVDRVSARLEQEGATSHLIEIGGELKGRGVKPDGQPWWVEIEGPPGSTAQRTVVALFDLAVATSGDYRRAFQHQGRTYPHTISGRTGRPVDHGLVSVTVFHEQAMMADAWSTALTVMGPVEGPPFADAMGLAACFTSRDDQGLIEIVTPAWHAMMEEDETAA</sequence>
<dbReference type="InterPro" id="IPR024932">
    <property type="entry name" value="ApbE"/>
</dbReference>
<keyword evidence="5 11" id="KW-0808">Transferase</keyword>
<evidence type="ECO:0000256" key="10">
    <source>
        <dbReference type="ARBA" id="ARBA00048540"/>
    </source>
</evidence>
<protein>
    <recommendedName>
        <fullName evidence="3 11">FAD:protein FMN transferase</fullName>
        <ecNumber evidence="2 11">2.7.1.180</ecNumber>
    </recommendedName>
    <alternativeName>
        <fullName evidence="9 11">Flavin transferase</fullName>
    </alternativeName>
</protein>